<dbReference type="Proteomes" id="UP000799536">
    <property type="component" value="Unassembled WGS sequence"/>
</dbReference>
<feature type="transmembrane region" description="Helical" evidence="2">
    <location>
        <begin position="299"/>
        <end position="315"/>
    </location>
</feature>
<evidence type="ECO:0000256" key="1">
    <source>
        <dbReference type="SAM" id="MobiDB-lite"/>
    </source>
</evidence>
<evidence type="ECO:0000313" key="4">
    <source>
        <dbReference type="Proteomes" id="UP000799536"/>
    </source>
</evidence>
<feature type="transmembrane region" description="Helical" evidence="2">
    <location>
        <begin position="164"/>
        <end position="186"/>
    </location>
</feature>
<feature type="region of interest" description="Disordered" evidence="1">
    <location>
        <begin position="104"/>
        <end position="135"/>
    </location>
</feature>
<keyword evidence="2" id="KW-0812">Transmembrane</keyword>
<feature type="transmembrane region" description="Helical" evidence="2">
    <location>
        <begin position="248"/>
        <end position="267"/>
    </location>
</feature>
<keyword evidence="2" id="KW-0472">Membrane</keyword>
<feature type="transmembrane region" description="Helical" evidence="2">
    <location>
        <begin position="51"/>
        <end position="71"/>
    </location>
</feature>
<dbReference type="AlphaFoldDB" id="A0A9P4JTA6"/>
<feature type="transmembrane region" description="Helical" evidence="2">
    <location>
        <begin position="17"/>
        <end position="39"/>
    </location>
</feature>
<protein>
    <submittedName>
        <fullName evidence="3">Uncharacterized protein</fullName>
    </submittedName>
</protein>
<keyword evidence="4" id="KW-1185">Reference proteome</keyword>
<sequence length="402" mass="45741">MSDSEEAVPSFRTPLTIVIKTITTHAFALANYACISSLLRRPMKSHIQALRILFFVFVPTLPLVELIINAVRSLLQFLSNYEDDDEIHLRYYLSSAVGMHATVASEDDSPSLENANTERGDAGPEDPNSEEKKHTMVKRGQQIPLLLAGSHCAENRVKPLDWTYLGKLLALVFSLTQAVGTIVMWVRRMKTNDANALSFDHRNGAMGVASTICGIMCLVVILLRLDWKVSRAFSAPQKGYYADPAKKFAVESLLAIFLHVFIAITAGDAYSNHWMYTSIGVIFFLLSSHQSHFRLRTELLVMLPNIALILFIWIFRKEVAQKLGLEEGRLHNIYRQVFPERRRKRAQALLSFLLALWIITDIIRLFVVDILQVVEEWQNSSPHHEWGGYWWQDPISDSIFVI</sequence>
<accession>A0A9P4JTA6</accession>
<name>A0A9P4JTA6_9PLEO</name>
<keyword evidence="2" id="KW-1133">Transmembrane helix</keyword>
<feature type="transmembrane region" description="Helical" evidence="2">
    <location>
        <begin position="207"/>
        <end position="225"/>
    </location>
</feature>
<evidence type="ECO:0000313" key="3">
    <source>
        <dbReference type="EMBL" id="KAF2205171.1"/>
    </source>
</evidence>
<evidence type="ECO:0000256" key="2">
    <source>
        <dbReference type="SAM" id="Phobius"/>
    </source>
</evidence>
<feature type="transmembrane region" description="Helical" evidence="2">
    <location>
        <begin position="348"/>
        <end position="367"/>
    </location>
</feature>
<reference evidence="3" key="1">
    <citation type="journal article" date="2020" name="Stud. Mycol.">
        <title>101 Dothideomycetes genomes: a test case for predicting lifestyles and emergence of pathogens.</title>
        <authorList>
            <person name="Haridas S."/>
            <person name="Albert R."/>
            <person name="Binder M."/>
            <person name="Bloem J."/>
            <person name="Labutti K."/>
            <person name="Salamov A."/>
            <person name="Andreopoulos B."/>
            <person name="Baker S."/>
            <person name="Barry K."/>
            <person name="Bills G."/>
            <person name="Bluhm B."/>
            <person name="Cannon C."/>
            <person name="Castanera R."/>
            <person name="Culley D."/>
            <person name="Daum C."/>
            <person name="Ezra D."/>
            <person name="Gonzalez J."/>
            <person name="Henrissat B."/>
            <person name="Kuo A."/>
            <person name="Liang C."/>
            <person name="Lipzen A."/>
            <person name="Lutzoni F."/>
            <person name="Magnuson J."/>
            <person name="Mondo S."/>
            <person name="Nolan M."/>
            <person name="Ohm R."/>
            <person name="Pangilinan J."/>
            <person name="Park H.-J."/>
            <person name="Ramirez L."/>
            <person name="Alfaro M."/>
            <person name="Sun H."/>
            <person name="Tritt A."/>
            <person name="Yoshinaga Y."/>
            <person name="Zwiers L.-H."/>
            <person name="Turgeon B."/>
            <person name="Goodwin S."/>
            <person name="Spatafora J."/>
            <person name="Crous P."/>
            <person name="Grigoriev I."/>
        </authorList>
    </citation>
    <scope>NUCLEOTIDE SEQUENCE</scope>
    <source>
        <strain evidence="3">ATCC 74209</strain>
    </source>
</reference>
<dbReference type="EMBL" id="ML993861">
    <property type="protein sequence ID" value="KAF2205171.1"/>
    <property type="molecule type" value="Genomic_DNA"/>
</dbReference>
<proteinExistence type="predicted"/>
<organism evidence="3 4">
    <name type="scientific">Delitschia confertaspora ATCC 74209</name>
    <dbReference type="NCBI Taxonomy" id="1513339"/>
    <lineage>
        <taxon>Eukaryota</taxon>
        <taxon>Fungi</taxon>
        <taxon>Dikarya</taxon>
        <taxon>Ascomycota</taxon>
        <taxon>Pezizomycotina</taxon>
        <taxon>Dothideomycetes</taxon>
        <taxon>Pleosporomycetidae</taxon>
        <taxon>Pleosporales</taxon>
        <taxon>Delitschiaceae</taxon>
        <taxon>Delitschia</taxon>
    </lineage>
</organism>
<comment type="caution">
    <text evidence="3">The sequence shown here is derived from an EMBL/GenBank/DDBJ whole genome shotgun (WGS) entry which is preliminary data.</text>
</comment>
<gene>
    <name evidence="3" type="ORF">GQ43DRAFT_59630</name>
</gene>
<dbReference type="OrthoDB" id="3789783at2759"/>